<reference evidence="2 3" key="1">
    <citation type="submission" date="2021-06" db="EMBL/GenBank/DDBJ databases">
        <title>44 bacteria genomes isolated from Dapeng, Shenzhen.</title>
        <authorList>
            <person name="Zheng W."/>
            <person name="Yu S."/>
            <person name="Huang Y."/>
        </authorList>
    </citation>
    <scope>NUCLEOTIDE SEQUENCE [LARGE SCALE GENOMIC DNA]</scope>
    <source>
        <strain evidence="2 3">DP5N14-6</strain>
    </source>
</reference>
<dbReference type="SUPFAM" id="SSF159888">
    <property type="entry name" value="YdhG-like"/>
    <property type="match status" value="1"/>
</dbReference>
<accession>A0ABS7N9E3</accession>
<feature type="domain" description="YdhG-like" evidence="1">
    <location>
        <begin position="29"/>
        <end position="126"/>
    </location>
</feature>
<dbReference type="PIRSF" id="PIRSF021308">
    <property type="entry name" value="UCP021308"/>
    <property type="match status" value="1"/>
</dbReference>
<dbReference type="RefSeq" id="WP_222584831.1">
    <property type="nucleotide sequence ID" value="NZ_JAHVHP010000002.1"/>
</dbReference>
<comment type="caution">
    <text evidence="2">The sequence shown here is derived from an EMBL/GenBank/DDBJ whole genome shotgun (WGS) entry which is preliminary data.</text>
</comment>
<gene>
    <name evidence="2" type="ORF">KUV23_16550</name>
</gene>
<organism evidence="2 3">
    <name type="scientific">Algoriphagus marincola</name>
    <dbReference type="NCBI Taxonomy" id="264027"/>
    <lineage>
        <taxon>Bacteria</taxon>
        <taxon>Pseudomonadati</taxon>
        <taxon>Bacteroidota</taxon>
        <taxon>Cytophagia</taxon>
        <taxon>Cytophagales</taxon>
        <taxon>Cyclobacteriaceae</taxon>
        <taxon>Algoriphagus</taxon>
    </lineage>
</organism>
<dbReference type="EMBL" id="JAHVHP010000002">
    <property type="protein sequence ID" value="MBY5952600.1"/>
    <property type="molecule type" value="Genomic_DNA"/>
</dbReference>
<dbReference type="InterPro" id="IPR014922">
    <property type="entry name" value="YdhG-like"/>
</dbReference>
<protein>
    <submittedName>
        <fullName evidence="2">YdeI/OmpD-associated family protein</fullName>
    </submittedName>
</protein>
<dbReference type="Pfam" id="PF08818">
    <property type="entry name" value="DUF1801"/>
    <property type="match status" value="1"/>
</dbReference>
<evidence type="ECO:0000313" key="2">
    <source>
        <dbReference type="EMBL" id="MBY5952600.1"/>
    </source>
</evidence>
<dbReference type="Gene3D" id="3.90.1150.200">
    <property type="match status" value="1"/>
</dbReference>
<dbReference type="InterPro" id="IPR016786">
    <property type="entry name" value="YdeI_bac"/>
</dbReference>
<dbReference type="Proteomes" id="UP000766609">
    <property type="component" value="Unassembled WGS sequence"/>
</dbReference>
<dbReference type="Pfam" id="PF13376">
    <property type="entry name" value="OmdA"/>
    <property type="match status" value="1"/>
</dbReference>
<name>A0ABS7N9E3_9BACT</name>
<evidence type="ECO:0000313" key="3">
    <source>
        <dbReference type="Proteomes" id="UP000766609"/>
    </source>
</evidence>
<proteinExistence type="predicted"/>
<evidence type="ECO:0000259" key="1">
    <source>
        <dbReference type="Pfam" id="PF08818"/>
    </source>
</evidence>
<keyword evidence="3" id="KW-1185">Reference proteome</keyword>
<sequence>MNKSVDNYFIEGCGRCPLGGSPDCKVHAWTSELALLREIVLSCSLTEESKWGVPCYTFQDKNILIISAFKDYCSISFFKGSLLKDDKNLLVKPGPNSQAGRLAKFTTTQDIIVIEKVLKEYIYEAIEVEKAGVKVPMKKNPEPIPEEFEEKLDSDPVLKSAFEALTPGRQRGYIIYFSQPKQSKTRIARIEKCEPMILSGIGLNDKYKSMKKSGNTVKKPG</sequence>